<evidence type="ECO:0000313" key="11">
    <source>
        <dbReference type="Proteomes" id="UP001320876"/>
    </source>
</evidence>
<organism evidence="10 11">
    <name type="scientific">Luteolibacter arcticus</name>
    <dbReference type="NCBI Taxonomy" id="1581411"/>
    <lineage>
        <taxon>Bacteria</taxon>
        <taxon>Pseudomonadati</taxon>
        <taxon>Verrucomicrobiota</taxon>
        <taxon>Verrucomicrobiia</taxon>
        <taxon>Verrucomicrobiales</taxon>
        <taxon>Verrucomicrobiaceae</taxon>
        <taxon>Luteolibacter</taxon>
    </lineage>
</organism>
<feature type="chain" id="PRO_5047490705" description="Peptidyl-prolyl cis-trans isomerase" evidence="8">
    <location>
        <begin position="19"/>
        <end position="179"/>
    </location>
</feature>
<feature type="signal peptide" evidence="8">
    <location>
        <begin position="1"/>
        <end position="18"/>
    </location>
</feature>
<dbReference type="PROSITE" id="PS51257">
    <property type="entry name" value="PROKAR_LIPOPROTEIN"/>
    <property type="match status" value="1"/>
</dbReference>
<keyword evidence="11" id="KW-1185">Reference proteome</keyword>
<dbReference type="Proteomes" id="UP001320876">
    <property type="component" value="Unassembled WGS sequence"/>
</dbReference>
<keyword evidence="4 5" id="KW-0413">Isomerase</keyword>
<proteinExistence type="inferred from homology"/>
<evidence type="ECO:0000256" key="7">
    <source>
        <dbReference type="SAM" id="MobiDB-lite"/>
    </source>
</evidence>
<evidence type="ECO:0000256" key="6">
    <source>
        <dbReference type="RuleBase" id="RU003915"/>
    </source>
</evidence>
<evidence type="ECO:0000313" key="10">
    <source>
        <dbReference type="EMBL" id="MCW1923492.1"/>
    </source>
</evidence>
<dbReference type="Pfam" id="PF00254">
    <property type="entry name" value="FKBP_C"/>
    <property type="match status" value="1"/>
</dbReference>
<comment type="similarity">
    <text evidence="2 6">Belongs to the FKBP-type PPIase family.</text>
</comment>
<comment type="caution">
    <text evidence="10">The sequence shown here is derived from an EMBL/GenBank/DDBJ whole genome shotgun (WGS) entry which is preliminary data.</text>
</comment>
<dbReference type="SUPFAM" id="SSF54534">
    <property type="entry name" value="FKBP-like"/>
    <property type="match status" value="1"/>
</dbReference>
<dbReference type="EMBL" id="JAPDDT010000004">
    <property type="protein sequence ID" value="MCW1923492.1"/>
    <property type="molecule type" value="Genomic_DNA"/>
</dbReference>
<feature type="region of interest" description="Disordered" evidence="7">
    <location>
        <begin position="22"/>
        <end position="84"/>
    </location>
</feature>
<evidence type="ECO:0000256" key="4">
    <source>
        <dbReference type="ARBA" id="ARBA00023235"/>
    </source>
</evidence>
<dbReference type="Gene3D" id="3.10.50.40">
    <property type="match status" value="1"/>
</dbReference>
<comment type="catalytic activity">
    <reaction evidence="1 5 6">
        <text>[protein]-peptidylproline (omega=180) = [protein]-peptidylproline (omega=0)</text>
        <dbReference type="Rhea" id="RHEA:16237"/>
        <dbReference type="Rhea" id="RHEA-COMP:10747"/>
        <dbReference type="Rhea" id="RHEA-COMP:10748"/>
        <dbReference type="ChEBI" id="CHEBI:83833"/>
        <dbReference type="ChEBI" id="CHEBI:83834"/>
        <dbReference type="EC" id="5.2.1.8"/>
    </reaction>
</comment>
<keyword evidence="3 5" id="KW-0697">Rotamase</keyword>
<reference evidence="10 11" key="1">
    <citation type="submission" date="2022-10" db="EMBL/GenBank/DDBJ databases">
        <title>Luteolibacter arcticus strain CCTCC AB 2014275, whole genome shotgun sequencing project.</title>
        <authorList>
            <person name="Zhao G."/>
            <person name="Shen L."/>
        </authorList>
    </citation>
    <scope>NUCLEOTIDE SEQUENCE [LARGE SCALE GENOMIC DNA]</scope>
    <source>
        <strain evidence="10 11">CCTCC AB 2014275</strain>
    </source>
</reference>
<evidence type="ECO:0000256" key="2">
    <source>
        <dbReference type="ARBA" id="ARBA00006577"/>
    </source>
</evidence>
<keyword evidence="8" id="KW-0732">Signal</keyword>
<gene>
    <name evidence="10" type="ORF">OKA05_13085</name>
</gene>
<protein>
    <recommendedName>
        <fullName evidence="6">Peptidyl-prolyl cis-trans isomerase</fullName>
        <ecNumber evidence="6">5.2.1.8</ecNumber>
    </recommendedName>
</protein>
<dbReference type="InterPro" id="IPR001179">
    <property type="entry name" value="PPIase_FKBP_dom"/>
</dbReference>
<accession>A0ABT3GJ20</accession>
<dbReference type="GO" id="GO:0016853">
    <property type="term" value="F:isomerase activity"/>
    <property type="evidence" value="ECO:0007669"/>
    <property type="project" value="UniProtKB-KW"/>
</dbReference>
<evidence type="ECO:0000256" key="5">
    <source>
        <dbReference type="PROSITE-ProRule" id="PRU00277"/>
    </source>
</evidence>
<feature type="compositionally biased region" description="Low complexity" evidence="7">
    <location>
        <begin position="22"/>
        <end position="47"/>
    </location>
</feature>
<evidence type="ECO:0000259" key="9">
    <source>
        <dbReference type="PROSITE" id="PS50059"/>
    </source>
</evidence>
<name>A0ABT3GJ20_9BACT</name>
<dbReference type="PROSITE" id="PS50059">
    <property type="entry name" value="FKBP_PPIASE"/>
    <property type="match status" value="1"/>
</dbReference>
<sequence>MKTISFALAGAAALFVAACDSKSDTSSNTSTSDSTSGSSTAGSSHEGSGAEESKPGKTGPREEKAKPEQKTTSSGLKYTVLKKGTGNVNPKASDTVTVHYHGTLLNGTVFDSSVDRAEPASFPLNRVIPGWTEGVQLMVVGDKFKFEVPANLAYGPQSPTPAIPPNSTLVFEVELLGIQ</sequence>
<evidence type="ECO:0000256" key="1">
    <source>
        <dbReference type="ARBA" id="ARBA00000971"/>
    </source>
</evidence>
<feature type="compositionally biased region" description="Basic and acidic residues" evidence="7">
    <location>
        <begin position="51"/>
        <end position="69"/>
    </location>
</feature>
<dbReference type="PANTHER" id="PTHR43811:SF19">
    <property type="entry name" value="39 KDA FK506-BINDING NUCLEAR PROTEIN"/>
    <property type="match status" value="1"/>
</dbReference>
<dbReference type="PANTHER" id="PTHR43811">
    <property type="entry name" value="FKBP-TYPE PEPTIDYL-PROLYL CIS-TRANS ISOMERASE FKPA"/>
    <property type="match status" value="1"/>
</dbReference>
<feature type="domain" description="PPIase FKBP-type" evidence="9">
    <location>
        <begin position="93"/>
        <end position="179"/>
    </location>
</feature>
<evidence type="ECO:0000256" key="3">
    <source>
        <dbReference type="ARBA" id="ARBA00023110"/>
    </source>
</evidence>
<dbReference type="EC" id="5.2.1.8" evidence="6"/>
<dbReference type="InterPro" id="IPR046357">
    <property type="entry name" value="PPIase_dom_sf"/>
</dbReference>
<evidence type="ECO:0000256" key="8">
    <source>
        <dbReference type="SAM" id="SignalP"/>
    </source>
</evidence>
<dbReference type="RefSeq" id="WP_264487597.1">
    <property type="nucleotide sequence ID" value="NZ_JAPDDT010000004.1"/>
</dbReference>